<dbReference type="EMBL" id="CM056801">
    <property type="protein sequence ID" value="KAJ8708891.1"/>
    <property type="molecule type" value="Genomic_DNA"/>
</dbReference>
<reference evidence="1" key="1">
    <citation type="submission" date="2023-03" db="EMBL/GenBank/DDBJ databases">
        <title>Chromosome-level genomes of two armyworms, Mythimna separata and Mythimna loreyi, provide insights into the biosynthesis and reception of sex pheromones.</title>
        <authorList>
            <person name="Zhao H."/>
        </authorList>
    </citation>
    <scope>NUCLEOTIDE SEQUENCE</scope>
    <source>
        <strain evidence="1">BeijingLab</strain>
    </source>
</reference>
<organism evidence="1 2">
    <name type="scientific">Mythimna loreyi</name>
    <dbReference type="NCBI Taxonomy" id="667449"/>
    <lineage>
        <taxon>Eukaryota</taxon>
        <taxon>Metazoa</taxon>
        <taxon>Ecdysozoa</taxon>
        <taxon>Arthropoda</taxon>
        <taxon>Hexapoda</taxon>
        <taxon>Insecta</taxon>
        <taxon>Pterygota</taxon>
        <taxon>Neoptera</taxon>
        <taxon>Endopterygota</taxon>
        <taxon>Lepidoptera</taxon>
        <taxon>Glossata</taxon>
        <taxon>Ditrysia</taxon>
        <taxon>Noctuoidea</taxon>
        <taxon>Noctuidae</taxon>
        <taxon>Noctuinae</taxon>
        <taxon>Hadenini</taxon>
        <taxon>Mythimna</taxon>
    </lineage>
</organism>
<proteinExistence type="predicted"/>
<evidence type="ECO:0000313" key="2">
    <source>
        <dbReference type="Proteomes" id="UP001231649"/>
    </source>
</evidence>
<comment type="caution">
    <text evidence="1">The sequence shown here is derived from an EMBL/GenBank/DDBJ whole genome shotgun (WGS) entry which is preliminary data.</text>
</comment>
<keyword evidence="2" id="KW-1185">Reference proteome</keyword>
<gene>
    <name evidence="1" type="ORF">PYW08_010273</name>
</gene>
<evidence type="ECO:0000313" key="1">
    <source>
        <dbReference type="EMBL" id="KAJ8708891.1"/>
    </source>
</evidence>
<sequence>MFRQIWVHPEDQPLQKIVWRDSPSQKIQEYQLTTVTYGTKAAPFLAMMTLRQLAVDERDKFPEAAKVIEESFYMDDLVHGTCCLSAAQQLQQDLMDLLKLGGFNLRKWTSNDSRLLKQEDQDYYTQESKSFKQSGLTKTLGLQWNPTKDNFTFVSKIEPSKTNTIISKRTILSDMSKIFDPLGWIVPVTTKLKILFQETWLLNLQWDEQVPDKISKEWLTIKVELESINQFKIPRWYGTETASNVELHGFCDASTKAYACVIYCRIRNSNHSTILVAAKSKLVPTKKQISLPRLELCGALLLAKLMSKVKLCLAEHDLHIFGWSDSTAVLGWLQA</sequence>
<name>A0ACC2Q7S3_9NEOP</name>
<accession>A0ACC2Q7S3</accession>
<dbReference type="Proteomes" id="UP001231649">
    <property type="component" value="Chromosome 25"/>
</dbReference>
<protein>
    <submittedName>
        <fullName evidence="1">Uncharacterized protein</fullName>
    </submittedName>
</protein>